<dbReference type="KEGG" id="mis:MICPUN_58273"/>
<keyword evidence="3" id="KW-1185">Reference proteome</keyword>
<gene>
    <name evidence="2" type="ORF">MICPUN_58273</name>
</gene>
<sequence>MTGVGAFINGKWEPNAVVTVEKGAHVPFHPTLADVSDQTKRAFSAVAAERVAAKLEAKARPMEFQAKLEAAAQFALDAEAHEARRKLAKKKRQRDKKKKKKKKRRRDSSSSSDSDSSSSSSEEEARRRSKKPVEEVQAVFVLVE</sequence>
<dbReference type="AlphaFoldDB" id="C1E5D2"/>
<proteinExistence type="predicted"/>
<feature type="compositionally biased region" description="Low complexity" evidence="1">
    <location>
        <begin position="109"/>
        <end position="120"/>
    </location>
</feature>
<reference evidence="2 3" key="1">
    <citation type="journal article" date="2009" name="Science">
        <title>Green evolution and dynamic adaptations revealed by genomes of the marine picoeukaryotes Micromonas.</title>
        <authorList>
            <person name="Worden A.Z."/>
            <person name="Lee J.H."/>
            <person name="Mock T."/>
            <person name="Rouze P."/>
            <person name="Simmons M.P."/>
            <person name="Aerts A.L."/>
            <person name="Allen A.E."/>
            <person name="Cuvelier M.L."/>
            <person name="Derelle E."/>
            <person name="Everett M.V."/>
            <person name="Foulon E."/>
            <person name="Grimwood J."/>
            <person name="Gundlach H."/>
            <person name="Henrissat B."/>
            <person name="Napoli C."/>
            <person name="McDonald S.M."/>
            <person name="Parker M.S."/>
            <person name="Rombauts S."/>
            <person name="Salamov A."/>
            <person name="Von Dassow P."/>
            <person name="Badger J.H."/>
            <person name="Coutinho P.M."/>
            <person name="Demir E."/>
            <person name="Dubchak I."/>
            <person name="Gentemann C."/>
            <person name="Eikrem W."/>
            <person name="Gready J.E."/>
            <person name="John U."/>
            <person name="Lanier W."/>
            <person name="Lindquist E.A."/>
            <person name="Lucas S."/>
            <person name="Mayer K.F."/>
            <person name="Moreau H."/>
            <person name="Not F."/>
            <person name="Otillar R."/>
            <person name="Panaud O."/>
            <person name="Pangilinan J."/>
            <person name="Paulsen I."/>
            <person name="Piegu B."/>
            <person name="Poliakov A."/>
            <person name="Robbens S."/>
            <person name="Schmutz J."/>
            <person name="Toulza E."/>
            <person name="Wyss T."/>
            <person name="Zelensky A."/>
            <person name="Zhou K."/>
            <person name="Armbrust E.V."/>
            <person name="Bhattacharya D."/>
            <person name="Goodenough U.W."/>
            <person name="Van de Peer Y."/>
            <person name="Grigoriev I.V."/>
        </authorList>
    </citation>
    <scope>NUCLEOTIDE SEQUENCE [LARGE SCALE GENOMIC DNA]</scope>
    <source>
        <strain evidence="3">RCC299 / NOUM17</strain>
    </source>
</reference>
<dbReference type="Proteomes" id="UP000002009">
    <property type="component" value="Chromosome 5"/>
</dbReference>
<dbReference type="EMBL" id="CP001326">
    <property type="protein sequence ID" value="ACO63610.1"/>
    <property type="molecule type" value="Genomic_DNA"/>
</dbReference>
<evidence type="ECO:0000256" key="1">
    <source>
        <dbReference type="SAM" id="MobiDB-lite"/>
    </source>
</evidence>
<dbReference type="GeneID" id="8243266"/>
<dbReference type="RefSeq" id="XP_002502352.1">
    <property type="nucleotide sequence ID" value="XM_002502306.1"/>
</dbReference>
<protein>
    <submittedName>
        <fullName evidence="2">Uncharacterized protein</fullName>
    </submittedName>
</protein>
<feature type="region of interest" description="Disordered" evidence="1">
    <location>
        <begin position="83"/>
        <end position="132"/>
    </location>
</feature>
<dbReference type="InParanoid" id="C1E5D2"/>
<evidence type="ECO:0000313" key="3">
    <source>
        <dbReference type="Proteomes" id="UP000002009"/>
    </source>
</evidence>
<feature type="compositionally biased region" description="Basic and acidic residues" evidence="1">
    <location>
        <begin position="123"/>
        <end position="132"/>
    </location>
</feature>
<evidence type="ECO:0000313" key="2">
    <source>
        <dbReference type="EMBL" id="ACO63610.1"/>
    </source>
</evidence>
<dbReference type="OrthoDB" id="10558064at2759"/>
<feature type="compositionally biased region" description="Basic residues" evidence="1">
    <location>
        <begin position="83"/>
        <end position="106"/>
    </location>
</feature>
<organism evidence="2 3">
    <name type="scientific">Micromonas commoda (strain RCC299 / NOUM17 / CCMP2709)</name>
    <name type="common">Picoplanktonic green alga</name>
    <dbReference type="NCBI Taxonomy" id="296587"/>
    <lineage>
        <taxon>Eukaryota</taxon>
        <taxon>Viridiplantae</taxon>
        <taxon>Chlorophyta</taxon>
        <taxon>Mamiellophyceae</taxon>
        <taxon>Mamiellales</taxon>
        <taxon>Mamiellaceae</taxon>
        <taxon>Micromonas</taxon>
    </lineage>
</organism>
<name>C1E5D2_MICCC</name>
<dbReference type="OMA" id="KWEPNAV"/>
<accession>C1E5D2</accession>